<gene>
    <name evidence="2" type="ORF">JZO70_17540</name>
</gene>
<evidence type="ECO:0000256" key="1">
    <source>
        <dbReference type="SAM" id="Phobius"/>
    </source>
</evidence>
<reference evidence="2 3" key="1">
    <citation type="submission" date="2021-03" db="EMBL/GenBank/DDBJ databases">
        <title>Enterococcal diversity collection.</title>
        <authorList>
            <person name="Gilmore M.S."/>
            <person name="Schwartzman J."/>
            <person name="Van Tyne D."/>
            <person name="Martin M."/>
            <person name="Earl A.M."/>
            <person name="Manson A.L."/>
            <person name="Straub T."/>
            <person name="Salamzade R."/>
            <person name="Saavedra J."/>
            <person name="Lebreton F."/>
            <person name="Prichula J."/>
            <person name="Schaufler K."/>
            <person name="Gaca A."/>
            <person name="Sgardioli B."/>
            <person name="Wagenaar J."/>
            <person name="Strong T."/>
        </authorList>
    </citation>
    <scope>NUCLEOTIDE SEQUENCE [LARGE SCALE GENOMIC DNA]</scope>
    <source>
        <strain evidence="2 3">669A</strain>
    </source>
</reference>
<dbReference type="EMBL" id="JAFREM010000029">
    <property type="protein sequence ID" value="MBO1307982.1"/>
    <property type="molecule type" value="Genomic_DNA"/>
</dbReference>
<feature type="transmembrane region" description="Helical" evidence="1">
    <location>
        <begin position="6"/>
        <end position="22"/>
    </location>
</feature>
<feature type="transmembrane region" description="Helical" evidence="1">
    <location>
        <begin position="47"/>
        <end position="67"/>
    </location>
</feature>
<evidence type="ECO:0000313" key="3">
    <source>
        <dbReference type="Proteomes" id="UP000664601"/>
    </source>
</evidence>
<organism evidence="2 3">
    <name type="scientific">Candidatus Enterococcus moelleringii</name>
    <dbReference type="NCBI Taxonomy" id="2815325"/>
    <lineage>
        <taxon>Bacteria</taxon>
        <taxon>Bacillati</taxon>
        <taxon>Bacillota</taxon>
        <taxon>Bacilli</taxon>
        <taxon>Lactobacillales</taxon>
        <taxon>Enterococcaceae</taxon>
        <taxon>Enterococcus</taxon>
    </lineage>
</organism>
<name>A0ABS3LEB7_9ENTE</name>
<accession>A0ABS3LEB7</accession>
<proteinExistence type="predicted"/>
<keyword evidence="3" id="KW-1185">Reference proteome</keyword>
<sequence length="105" mass="12274">MEWVSFGLLTILVIFLIATMVFKSRKEKEYKNDERWRLVTSKASKQIMIYYYLVSLLICIGSLYFSITGSSKTIELGLVFNYGLYTLLLSNPIEYIALRYYNSVL</sequence>
<keyword evidence="1" id="KW-0812">Transmembrane</keyword>
<dbReference type="RefSeq" id="WP_207674974.1">
    <property type="nucleotide sequence ID" value="NZ_JAFREM010000029.1"/>
</dbReference>
<protein>
    <submittedName>
        <fullName evidence="2">Uncharacterized protein</fullName>
    </submittedName>
</protein>
<evidence type="ECO:0000313" key="2">
    <source>
        <dbReference type="EMBL" id="MBO1307982.1"/>
    </source>
</evidence>
<feature type="transmembrane region" description="Helical" evidence="1">
    <location>
        <begin position="79"/>
        <end position="98"/>
    </location>
</feature>
<keyword evidence="1" id="KW-0472">Membrane</keyword>
<dbReference type="Proteomes" id="UP000664601">
    <property type="component" value="Unassembled WGS sequence"/>
</dbReference>
<comment type="caution">
    <text evidence="2">The sequence shown here is derived from an EMBL/GenBank/DDBJ whole genome shotgun (WGS) entry which is preliminary data.</text>
</comment>
<keyword evidence="1" id="KW-1133">Transmembrane helix</keyword>